<evidence type="ECO:0000256" key="1">
    <source>
        <dbReference type="SAM" id="MobiDB-lite"/>
    </source>
</evidence>
<proteinExistence type="predicted"/>
<dbReference type="RefSeq" id="WP_395129304.1">
    <property type="nucleotide sequence ID" value="NZ_JBIMPM010000010.1"/>
</dbReference>
<name>A0ABW7L1T6_9BURK</name>
<dbReference type="EMBL" id="JBIMPM010000010">
    <property type="protein sequence ID" value="MFH5251758.1"/>
    <property type="molecule type" value="Genomic_DNA"/>
</dbReference>
<organism evidence="2 3">
    <name type="scientific">Burkholderia semiarida</name>
    <dbReference type="NCBI Taxonomy" id="2843303"/>
    <lineage>
        <taxon>Bacteria</taxon>
        <taxon>Pseudomonadati</taxon>
        <taxon>Pseudomonadota</taxon>
        <taxon>Betaproteobacteria</taxon>
        <taxon>Burkholderiales</taxon>
        <taxon>Burkholderiaceae</taxon>
        <taxon>Burkholderia</taxon>
        <taxon>Burkholderia cepacia complex</taxon>
    </lineage>
</organism>
<keyword evidence="3" id="KW-1185">Reference proteome</keyword>
<evidence type="ECO:0000313" key="3">
    <source>
        <dbReference type="Proteomes" id="UP001609186"/>
    </source>
</evidence>
<feature type="region of interest" description="Disordered" evidence="1">
    <location>
        <begin position="130"/>
        <end position="208"/>
    </location>
</feature>
<gene>
    <name evidence="2" type="ORF">ACGTRS_11025</name>
</gene>
<dbReference type="Proteomes" id="UP001609186">
    <property type="component" value="Unassembled WGS sequence"/>
</dbReference>
<protein>
    <submittedName>
        <fullName evidence="2">Uncharacterized protein</fullName>
    </submittedName>
</protein>
<accession>A0ABW7L1T6</accession>
<evidence type="ECO:0000313" key="2">
    <source>
        <dbReference type="EMBL" id="MFH5251758.1"/>
    </source>
</evidence>
<reference evidence="2 3" key="1">
    <citation type="submission" date="2024-10" db="EMBL/GenBank/DDBJ databases">
        <title>Burkholderia semiarida in Mexico.</title>
        <authorList>
            <person name="Estrada P."/>
        </authorList>
    </citation>
    <scope>NUCLEOTIDE SEQUENCE [LARGE SCALE GENOMIC DNA]</scope>
    <source>
        <strain evidence="2 3">CLM7-1</strain>
    </source>
</reference>
<sequence length="208" mass="23295">MSYIIQNVHGPAPLGVGERKWGDATEIDFGAMTSCIALVEQTPGQPTLVRGIHLSIVSPDGTNVYDPAADVAGQVETIMQQQGNMRACLGRIDLWQASTSQELQDFFVALMMSLDMTEWVQCRSTVSALRAGTAGRPGRPGRPQLFSRQHQQKSSFRPRRRVSRMSPFQLTRQHARRTEPHFRRRQPWQSKQLQSIRSSSAPGRPASR</sequence>
<feature type="compositionally biased region" description="Polar residues" evidence="1">
    <location>
        <begin position="146"/>
        <end position="155"/>
    </location>
</feature>
<feature type="compositionally biased region" description="Low complexity" evidence="1">
    <location>
        <begin position="195"/>
        <end position="208"/>
    </location>
</feature>
<comment type="caution">
    <text evidence="2">The sequence shown here is derived from an EMBL/GenBank/DDBJ whole genome shotgun (WGS) entry which is preliminary data.</text>
</comment>